<gene>
    <name evidence="1" type="ORF">PBR20603_01171</name>
</gene>
<keyword evidence="2" id="KW-1185">Reference proteome</keyword>
<dbReference type="OrthoDB" id="9104048at2"/>
<evidence type="ECO:0000313" key="1">
    <source>
        <dbReference type="EMBL" id="VVE87243.1"/>
    </source>
</evidence>
<name>A0A5E5BS10_9BURK</name>
<dbReference type="EMBL" id="CABPST010000002">
    <property type="protein sequence ID" value="VVE87243.1"/>
    <property type="molecule type" value="Genomic_DNA"/>
</dbReference>
<proteinExistence type="predicted"/>
<protein>
    <submittedName>
        <fullName evidence="1">Uncharacterized protein</fullName>
    </submittedName>
</protein>
<sequence>MTQAPSPYPRDNEPLRDGTSLMAYLYVLRKAHVTLVGHDKAHQRFQQVATRGHARKYIEELMPLLLAERDRHRRARRSGELHHA</sequence>
<dbReference type="AlphaFoldDB" id="A0A5E5BS10"/>
<evidence type="ECO:0000313" key="2">
    <source>
        <dbReference type="Proteomes" id="UP000382040"/>
    </source>
</evidence>
<dbReference type="RefSeq" id="WP_150558601.1">
    <property type="nucleotide sequence ID" value="NZ_CABPST010000002.1"/>
</dbReference>
<dbReference type="Proteomes" id="UP000382040">
    <property type="component" value="Unassembled WGS sequence"/>
</dbReference>
<organism evidence="1 2">
    <name type="scientific">Pandoraea bronchicola</name>
    <dbReference type="NCBI Taxonomy" id="2508287"/>
    <lineage>
        <taxon>Bacteria</taxon>
        <taxon>Pseudomonadati</taxon>
        <taxon>Pseudomonadota</taxon>
        <taxon>Betaproteobacteria</taxon>
        <taxon>Burkholderiales</taxon>
        <taxon>Burkholderiaceae</taxon>
        <taxon>Pandoraea</taxon>
    </lineage>
</organism>
<accession>A0A5E5BS10</accession>
<reference evidence="1 2" key="1">
    <citation type="submission" date="2019-08" db="EMBL/GenBank/DDBJ databases">
        <authorList>
            <person name="Peeters C."/>
        </authorList>
    </citation>
    <scope>NUCLEOTIDE SEQUENCE [LARGE SCALE GENOMIC DNA]</scope>
    <source>
        <strain evidence="1 2">LMG 20603</strain>
    </source>
</reference>